<dbReference type="InterPro" id="IPR013096">
    <property type="entry name" value="Cupin_2"/>
</dbReference>
<dbReference type="InterPro" id="IPR000801">
    <property type="entry name" value="Esterase-like"/>
</dbReference>
<feature type="domain" description="Cupin type-2" evidence="2">
    <location>
        <begin position="456"/>
        <end position="521"/>
    </location>
</feature>
<dbReference type="Proteomes" id="UP000618952">
    <property type="component" value="Unassembled WGS sequence"/>
</dbReference>
<keyword evidence="4" id="KW-1185">Reference proteome</keyword>
<evidence type="ECO:0000259" key="2">
    <source>
        <dbReference type="Pfam" id="PF07883"/>
    </source>
</evidence>
<gene>
    <name evidence="3" type="ORF">H4O18_13550</name>
</gene>
<dbReference type="RefSeq" id="WP_187585455.1">
    <property type="nucleotide sequence ID" value="NZ_JACLHY010000013.1"/>
</dbReference>
<proteinExistence type="predicted"/>
<dbReference type="Gene3D" id="2.60.120.10">
    <property type="entry name" value="Jelly Rolls"/>
    <property type="match status" value="1"/>
</dbReference>
<dbReference type="PANTHER" id="PTHR48098">
    <property type="entry name" value="ENTEROCHELIN ESTERASE-RELATED"/>
    <property type="match status" value="1"/>
</dbReference>
<keyword evidence="1" id="KW-1133">Transmembrane helix</keyword>
<feature type="transmembrane region" description="Helical" evidence="1">
    <location>
        <begin position="12"/>
        <end position="30"/>
    </location>
</feature>
<organism evidence="3 4">
    <name type="scientific">Arenibacter arenosicollis</name>
    <dbReference type="NCBI Taxonomy" id="2762274"/>
    <lineage>
        <taxon>Bacteria</taxon>
        <taxon>Pseudomonadati</taxon>
        <taxon>Bacteroidota</taxon>
        <taxon>Flavobacteriia</taxon>
        <taxon>Flavobacteriales</taxon>
        <taxon>Flavobacteriaceae</taxon>
        <taxon>Arenibacter</taxon>
    </lineage>
</organism>
<dbReference type="Gene3D" id="3.40.50.1820">
    <property type="entry name" value="alpha/beta hydrolase"/>
    <property type="match status" value="1"/>
</dbReference>
<dbReference type="SUPFAM" id="SSF53474">
    <property type="entry name" value="alpha/beta-Hydrolases"/>
    <property type="match status" value="1"/>
</dbReference>
<dbReference type="InterPro" id="IPR029058">
    <property type="entry name" value="AB_hydrolase_fold"/>
</dbReference>
<keyword evidence="1" id="KW-0812">Transmembrane</keyword>
<dbReference type="InterPro" id="IPR014710">
    <property type="entry name" value="RmlC-like_jellyroll"/>
</dbReference>
<sequence length="526" mass="59922">MENFRTGLKSSISFYLLVCLMMLCSALIYAQDSYEKGPNSDVYEGIPQGKLSKHQWRSNIYSNTIRDYYLYVPSQYDPAIPTALMIFQDGHAYSDVEGQFRVPIVFDNLIAQGKMPVTIGLFINPGHSMDSIQVDSPWKASNRSLEYDTVSDTYGKFLLQEIIPELEKDYNISKDPRLRGIAGMSSGGICAFSAAWFYPNEFHRVMSHIGSFTDIRQGHNYPSMIRRQDYRNIKVFLQDGTKDLNNQYGDWWLGNLQMESALKYKGYDIKSEKGTGGHNGEHGGAILPESLAWLWSDVVPKRIEAGVYQFPLKLSDSIMASGETMHFSEMEFKTVQLPDGAARRLYSKDMEQILIIKDGEVQIKVNNKDKIIGKNSVMVLIPGDKGFIKSITPRSTYYTMIYKSKSKLDFKRAKKSGASTIIDFKDLNFKEHDKGGVRNYFHRSTAMCPYYEMHVTTLNPDIKSHEPHTHYATEIVLVINGQTEMEIGNQVISAQKGDFYFLPSNVPHAIRNIGSDQCEYFAFQWN</sequence>
<accession>A0ABR7QQ18</accession>
<evidence type="ECO:0000256" key="1">
    <source>
        <dbReference type="SAM" id="Phobius"/>
    </source>
</evidence>
<name>A0ABR7QQ18_9FLAO</name>
<dbReference type="CDD" id="cd02209">
    <property type="entry name" value="cupin_XRE_C"/>
    <property type="match status" value="1"/>
</dbReference>
<reference evidence="3 4" key="1">
    <citation type="submission" date="2020-08" db="EMBL/GenBank/DDBJ databases">
        <title>Arenibacter gaetbuli sp. nov., isolated from a sand dune.</title>
        <authorList>
            <person name="Park S."/>
            <person name="Yoon J.-H."/>
        </authorList>
    </citation>
    <scope>NUCLEOTIDE SEQUENCE [LARGE SCALE GENOMIC DNA]</scope>
    <source>
        <strain evidence="3 4">BSSL-BM3</strain>
    </source>
</reference>
<keyword evidence="1" id="KW-0472">Membrane</keyword>
<dbReference type="PANTHER" id="PTHR48098:SF3">
    <property type="entry name" value="IRON(III) ENTEROBACTIN ESTERASE"/>
    <property type="match status" value="1"/>
</dbReference>
<dbReference type="InterPro" id="IPR011051">
    <property type="entry name" value="RmlC_Cupin_sf"/>
</dbReference>
<protein>
    <submittedName>
        <fullName evidence="3">Cupin domain-containing protein</fullName>
    </submittedName>
</protein>
<dbReference type="SUPFAM" id="SSF51182">
    <property type="entry name" value="RmlC-like cupins"/>
    <property type="match status" value="1"/>
</dbReference>
<evidence type="ECO:0000313" key="3">
    <source>
        <dbReference type="EMBL" id="MBC8769022.1"/>
    </source>
</evidence>
<dbReference type="EMBL" id="JACLHY010000013">
    <property type="protein sequence ID" value="MBC8769022.1"/>
    <property type="molecule type" value="Genomic_DNA"/>
</dbReference>
<dbReference type="InterPro" id="IPR050583">
    <property type="entry name" value="Mycobacterial_A85_antigen"/>
</dbReference>
<evidence type="ECO:0000313" key="4">
    <source>
        <dbReference type="Proteomes" id="UP000618952"/>
    </source>
</evidence>
<dbReference type="Pfam" id="PF07883">
    <property type="entry name" value="Cupin_2"/>
    <property type="match status" value="1"/>
</dbReference>
<dbReference type="Pfam" id="PF00756">
    <property type="entry name" value="Esterase"/>
    <property type="match status" value="1"/>
</dbReference>
<comment type="caution">
    <text evidence="3">The sequence shown here is derived from an EMBL/GenBank/DDBJ whole genome shotgun (WGS) entry which is preliminary data.</text>
</comment>